<dbReference type="RefSeq" id="WP_014778729.1">
    <property type="nucleotide sequence ID" value="NC_018012.1"/>
</dbReference>
<evidence type="ECO:0000256" key="2">
    <source>
        <dbReference type="SAM" id="Phobius"/>
    </source>
</evidence>
<feature type="domain" description="DUF2726" evidence="3">
    <location>
        <begin position="39"/>
        <end position="157"/>
    </location>
</feature>
<name>I3YBB5_THIV6</name>
<dbReference type="Proteomes" id="UP000006062">
    <property type="component" value="Chromosome"/>
</dbReference>
<dbReference type="AlphaFoldDB" id="I3YBB5"/>
<evidence type="ECO:0000313" key="5">
    <source>
        <dbReference type="Proteomes" id="UP000006062"/>
    </source>
</evidence>
<evidence type="ECO:0000259" key="3">
    <source>
        <dbReference type="Pfam" id="PF10881"/>
    </source>
</evidence>
<feature type="compositionally biased region" description="Basic and acidic residues" evidence="1">
    <location>
        <begin position="231"/>
        <end position="243"/>
    </location>
</feature>
<keyword evidence="2" id="KW-0812">Transmembrane</keyword>
<accession>I3YBB5</accession>
<keyword evidence="2" id="KW-1133">Transmembrane helix</keyword>
<dbReference type="STRING" id="765911.Thivi_2337"/>
<feature type="compositionally biased region" description="Basic and acidic residues" evidence="1">
    <location>
        <begin position="259"/>
        <end position="268"/>
    </location>
</feature>
<sequence>MEHFYILLGLGALLLLAFILSVRRSLRSRFRLPYVVDTTLFTVSQRAFKAVLERAVGKEYRVYGRVRAADVIGLRARLSRREWERAQDRLEARCFDFLVCAPDTTAIACAVNLVPRSRLRKQLPRDRLDRICAAAGLPFVRVRESDVYCVAKIEELVYAAMQARWGVARDAEIPMEDAAAVLQGLSAVMLDQDEDRAGRATARRTKSPSQPTRPVPAPARVARGDPLPSRVEPRRESSMRARDDIDEGPTFRIGDALDDDRAARTRSL</sequence>
<dbReference type="HOGENOM" id="CLU_1038030_0_0_6"/>
<organism evidence="4 5">
    <name type="scientific">Thiocystis violascens (strain ATCC 17096 / DSM 198 / 6111)</name>
    <name type="common">Chromatium violascens</name>
    <dbReference type="NCBI Taxonomy" id="765911"/>
    <lineage>
        <taxon>Bacteria</taxon>
        <taxon>Pseudomonadati</taxon>
        <taxon>Pseudomonadota</taxon>
        <taxon>Gammaproteobacteria</taxon>
        <taxon>Chromatiales</taxon>
        <taxon>Chromatiaceae</taxon>
        <taxon>Thiocystis</taxon>
    </lineage>
</organism>
<gene>
    <name evidence="4" type="ordered locus">Thivi_2337</name>
</gene>
<dbReference type="EMBL" id="CP003154">
    <property type="protein sequence ID" value="AFL74283.1"/>
    <property type="molecule type" value="Genomic_DNA"/>
</dbReference>
<feature type="region of interest" description="Disordered" evidence="1">
    <location>
        <begin position="195"/>
        <end position="268"/>
    </location>
</feature>
<feature type="transmembrane region" description="Helical" evidence="2">
    <location>
        <begin position="6"/>
        <end position="22"/>
    </location>
</feature>
<dbReference type="OrthoDB" id="5782056at2"/>
<proteinExistence type="predicted"/>
<evidence type="ECO:0000256" key="1">
    <source>
        <dbReference type="SAM" id="MobiDB-lite"/>
    </source>
</evidence>
<dbReference type="eggNOG" id="COG0551">
    <property type="taxonomic scope" value="Bacteria"/>
</dbReference>
<dbReference type="KEGG" id="tvi:Thivi_2337"/>
<dbReference type="Pfam" id="PF10881">
    <property type="entry name" value="DUF2726"/>
    <property type="match status" value="1"/>
</dbReference>
<evidence type="ECO:0000313" key="4">
    <source>
        <dbReference type="EMBL" id="AFL74283.1"/>
    </source>
</evidence>
<reference evidence="4 5" key="1">
    <citation type="submission" date="2012-06" db="EMBL/GenBank/DDBJ databases">
        <title>Complete sequence of Thiocystis violascens DSM 198.</title>
        <authorList>
            <consortium name="US DOE Joint Genome Institute"/>
            <person name="Lucas S."/>
            <person name="Han J."/>
            <person name="Lapidus A."/>
            <person name="Cheng J.-F."/>
            <person name="Goodwin L."/>
            <person name="Pitluck S."/>
            <person name="Peters L."/>
            <person name="Ovchinnikova G."/>
            <person name="Teshima H."/>
            <person name="Detter J.C."/>
            <person name="Han C."/>
            <person name="Tapia R."/>
            <person name="Land M."/>
            <person name="Hauser L."/>
            <person name="Kyrpides N."/>
            <person name="Ivanova N."/>
            <person name="Pagani I."/>
            <person name="Vogl K."/>
            <person name="Liu Z."/>
            <person name="Frigaard N.-U."/>
            <person name="Bryant D."/>
            <person name="Woyke T."/>
        </authorList>
    </citation>
    <scope>NUCLEOTIDE SEQUENCE [LARGE SCALE GENOMIC DNA]</scope>
    <source>
        <strain evidence="5">ATCC 17096 / DSM 198 / 6111</strain>
    </source>
</reference>
<protein>
    <recommendedName>
        <fullName evidence="3">DUF2726 domain-containing protein</fullName>
    </recommendedName>
</protein>
<keyword evidence="5" id="KW-1185">Reference proteome</keyword>
<dbReference type="InterPro" id="IPR024402">
    <property type="entry name" value="DUF2726"/>
</dbReference>
<keyword evidence="2" id="KW-0472">Membrane</keyword>